<dbReference type="EMBL" id="CP090893">
    <property type="protein sequence ID" value="ULT99394.1"/>
    <property type="molecule type" value="Genomic_DNA"/>
</dbReference>
<dbReference type="PANTHER" id="PTHR11685">
    <property type="entry name" value="RBR FAMILY RING FINGER AND IBR DOMAIN-CONTAINING"/>
    <property type="match status" value="1"/>
</dbReference>
<dbReference type="GO" id="GO:0008270">
    <property type="term" value="F:zinc ion binding"/>
    <property type="evidence" value="ECO:0007669"/>
    <property type="project" value="UniProtKB-KW"/>
</dbReference>
<protein>
    <recommendedName>
        <fullName evidence="4">RBR-type E3 ubiquitin transferase</fullName>
        <ecNumber evidence="4">2.3.2.31</ecNumber>
    </recommendedName>
</protein>
<keyword evidence="8 11" id="KW-0863">Zinc-finger</keyword>
<evidence type="ECO:0000256" key="7">
    <source>
        <dbReference type="ARBA" id="ARBA00022737"/>
    </source>
</evidence>
<evidence type="ECO:0000256" key="3">
    <source>
        <dbReference type="ARBA" id="ARBA00005884"/>
    </source>
</evidence>
<dbReference type="PROSITE" id="PS50158">
    <property type="entry name" value="ZF_CCHC"/>
    <property type="match status" value="1"/>
</dbReference>
<evidence type="ECO:0000313" key="14">
    <source>
        <dbReference type="EMBL" id="ULT99394.1"/>
    </source>
</evidence>
<evidence type="ECO:0000256" key="10">
    <source>
        <dbReference type="ARBA" id="ARBA00022833"/>
    </source>
</evidence>
<evidence type="ECO:0000256" key="1">
    <source>
        <dbReference type="ARBA" id="ARBA00001798"/>
    </source>
</evidence>
<keyword evidence="10" id="KW-0862">Zinc</keyword>
<dbReference type="InterPro" id="IPR054694">
    <property type="entry name" value="Parkin-like_IBR"/>
</dbReference>
<dbReference type="Gene3D" id="3.30.40.10">
    <property type="entry name" value="Zinc/RING finger domain, C3HC4 (zinc finger)"/>
    <property type="match status" value="1"/>
</dbReference>
<accession>A0AAE9D9Q1</accession>
<dbReference type="InterPro" id="IPR045840">
    <property type="entry name" value="Ariadne"/>
</dbReference>
<evidence type="ECO:0000256" key="5">
    <source>
        <dbReference type="ARBA" id="ARBA00022679"/>
    </source>
</evidence>
<organism evidence="14 15">
    <name type="scientific">Caenorhabditis briggsae</name>
    <dbReference type="NCBI Taxonomy" id="6238"/>
    <lineage>
        <taxon>Eukaryota</taxon>
        <taxon>Metazoa</taxon>
        <taxon>Ecdysozoa</taxon>
        <taxon>Nematoda</taxon>
        <taxon>Chromadorea</taxon>
        <taxon>Rhabditida</taxon>
        <taxon>Rhabditina</taxon>
        <taxon>Rhabditomorpha</taxon>
        <taxon>Rhabditoidea</taxon>
        <taxon>Rhabditidae</taxon>
        <taxon>Peloderinae</taxon>
        <taxon>Caenorhabditis</taxon>
    </lineage>
</organism>
<sequence length="462" mass="54175">MEIDEELFMEDSDSEPEFLEDELQVMKFEDLEEEMKVAIADLQDVLEVSPDICRVLLQKFKWNKDALLDRFYESSDAVSFLIEAHVLPSRSVSESEEEDCQICCMEGRLTGPACNHKACSECWKAYVTEKIKEGQSEIECMTPNCKLIIEDSQVEQFIGDPIGIASYRRVLVNSFVRVSKTIKWCPGENCLKAVKVHQPSESRLIVCPCGTRFCFTCGNEGHEPIDCNYLRKWLKRCMDDSETFNWIHANTKDCPKCSAPIEKNGGCNYMRCENTACRYEFCWMCFGSWKNEGAHSCNTFREKNEGKTDREKSRVSLERYLFYYNRYIGHERSLKLEKKLKEKIARKMEEMQQLSMTWVEVQFLQKAVEVLSECRHTLKYTYAFAFYLKRENNAIMFEANQNDLEQATEQLSGFLERDLDRENLITLRQKVQDKSRYVEQRRKALLDHCNEGNDENIWVFNE</sequence>
<dbReference type="InterPro" id="IPR002867">
    <property type="entry name" value="IBR_dom"/>
</dbReference>
<dbReference type="GO" id="GO:0016567">
    <property type="term" value="P:protein ubiquitination"/>
    <property type="evidence" value="ECO:0007669"/>
    <property type="project" value="InterPro"/>
</dbReference>
<keyword evidence="9" id="KW-0833">Ubl conjugation pathway</keyword>
<dbReference type="AlphaFoldDB" id="A0AAE9D9Q1"/>
<dbReference type="InterPro" id="IPR044066">
    <property type="entry name" value="TRIAD_supradom"/>
</dbReference>
<evidence type="ECO:0000256" key="11">
    <source>
        <dbReference type="PROSITE-ProRule" id="PRU00047"/>
    </source>
</evidence>
<dbReference type="Proteomes" id="UP000827892">
    <property type="component" value="Chromosome III"/>
</dbReference>
<dbReference type="Pfam" id="PF01485">
    <property type="entry name" value="IBR"/>
    <property type="match status" value="1"/>
</dbReference>
<dbReference type="Gene3D" id="1.20.120.1750">
    <property type="match status" value="1"/>
</dbReference>
<comment type="pathway">
    <text evidence="2">Protein modification; protein ubiquitination.</text>
</comment>
<dbReference type="Pfam" id="PF22605">
    <property type="entry name" value="IBR_2"/>
    <property type="match status" value="1"/>
</dbReference>
<gene>
    <name evidence="14" type="ORF">L3Y34_000610</name>
</gene>
<name>A0AAE9D9Q1_CAEBR</name>
<evidence type="ECO:0000256" key="4">
    <source>
        <dbReference type="ARBA" id="ARBA00012251"/>
    </source>
</evidence>
<dbReference type="SUPFAM" id="SSF57850">
    <property type="entry name" value="RING/U-box"/>
    <property type="match status" value="3"/>
</dbReference>
<keyword evidence="5" id="KW-0808">Transferase</keyword>
<comment type="similarity">
    <text evidence="3">Belongs to the RBR family. Ariadne subfamily.</text>
</comment>
<evidence type="ECO:0000259" key="13">
    <source>
        <dbReference type="PROSITE" id="PS51873"/>
    </source>
</evidence>
<dbReference type="GO" id="GO:0003676">
    <property type="term" value="F:nucleic acid binding"/>
    <property type="evidence" value="ECO:0007669"/>
    <property type="project" value="InterPro"/>
</dbReference>
<evidence type="ECO:0000256" key="9">
    <source>
        <dbReference type="ARBA" id="ARBA00022786"/>
    </source>
</evidence>
<feature type="domain" description="CCHC-type" evidence="12">
    <location>
        <begin position="214"/>
        <end position="227"/>
    </location>
</feature>
<dbReference type="InterPro" id="IPR001878">
    <property type="entry name" value="Znf_CCHC"/>
</dbReference>
<evidence type="ECO:0000313" key="15">
    <source>
        <dbReference type="Proteomes" id="UP000827892"/>
    </source>
</evidence>
<dbReference type="GO" id="GO:0061630">
    <property type="term" value="F:ubiquitin protein ligase activity"/>
    <property type="evidence" value="ECO:0007669"/>
    <property type="project" value="UniProtKB-EC"/>
</dbReference>
<dbReference type="FunFam" id="1.20.120.1750:FF:000007">
    <property type="entry name" value="RBR-type E3 ubiquitin transferase"/>
    <property type="match status" value="1"/>
</dbReference>
<keyword evidence="7" id="KW-0677">Repeat</keyword>
<reference evidence="14 15" key="1">
    <citation type="submission" date="2022-05" db="EMBL/GenBank/DDBJ databases">
        <title>Chromosome-level reference genomes for two strains of Caenorhabditis briggsae: an improved platform for comparative genomics.</title>
        <authorList>
            <person name="Stevens L."/>
            <person name="Andersen E.C."/>
        </authorList>
    </citation>
    <scope>NUCLEOTIDE SEQUENCE [LARGE SCALE GENOMIC DNA]</scope>
    <source>
        <strain evidence="14">QX1410_ONT</strain>
        <tissue evidence="14">Whole-organism</tissue>
    </source>
</reference>
<evidence type="ECO:0000259" key="12">
    <source>
        <dbReference type="PROSITE" id="PS50158"/>
    </source>
</evidence>
<dbReference type="Pfam" id="PF21235">
    <property type="entry name" value="UBA_ARI1"/>
    <property type="match status" value="1"/>
</dbReference>
<feature type="domain" description="RING-type" evidence="13">
    <location>
        <begin position="96"/>
        <end position="307"/>
    </location>
</feature>
<evidence type="ECO:0000256" key="6">
    <source>
        <dbReference type="ARBA" id="ARBA00022723"/>
    </source>
</evidence>
<proteinExistence type="inferred from homology"/>
<dbReference type="PROSITE" id="PS51873">
    <property type="entry name" value="TRIAD"/>
    <property type="match status" value="1"/>
</dbReference>
<evidence type="ECO:0000256" key="8">
    <source>
        <dbReference type="ARBA" id="ARBA00022771"/>
    </source>
</evidence>
<dbReference type="InterPro" id="IPR048962">
    <property type="entry name" value="ARIH1-like_UBL"/>
</dbReference>
<evidence type="ECO:0000256" key="2">
    <source>
        <dbReference type="ARBA" id="ARBA00004906"/>
    </source>
</evidence>
<dbReference type="Pfam" id="PF19422">
    <property type="entry name" value="Ariadne"/>
    <property type="match status" value="1"/>
</dbReference>
<comment type="catalytic activity">
    <reaction evidence="1">
        <text>[E2 ubiquitin-conjugating enzyme]-S-ubiquitinyl-L-cysteine + [acceptor protein]-L-lysine = [E2 ubiquitin-conjugating enzyme]-L-cysteine + [acceptor protein]-N(6)-ubiquitinyl-L-lysine.</text>
        <dbReference type="EC" id="2.3.2.31"/>
    </reaction>
</comment>
<dbReference type="FunFam" id="3.30.40.10:FF:000019">
    <property type="entry name" value="RBR-type E3 ubiquitin transferase"/>
    <property type="match status" value="1"/>
</dbReference>
<dbReference type="SMART" id="SM00647">
    <property type="entry name" value="IBR"/>
    <property type="match status" value="2"/>
</dbReference>
<dbReference type="InterPro" id="IPR013083">
    <property type="entry name" value="Znf_RING/FYVE/PHD"/>
</dbReference>
<dbReference type="InterPro" id="IPR031127">
    <property type="entry name" value="E3_UB_ligase_RBR"/>
</dbReference>
<keyword evidence="6" id="KW-0479">Metal-binding</keyword>
<dbReference type="EC" id="2.3.2.31" evidence="4"/>